<gene>
    <name evidence="4" type="primary">KLF5</name>
    <name evidence="4" type="ORF">Tcan_04846</name>
</gene>
<feature type="region of interest" description="Disordered" evidence="2">
    <location>
        <begin position="381"/>
        <end position="415"/>
    </location>
</feature>
<dbReference type="InterPro" id="IPR036236">
    <property type="entry name" value="Znf_C2H2_sf"/>
</dbReference>
<dbReference type="GO" id="GO:0008270">
    <property type="term" value="F:zinc ion binding"/>
    <property type="evidence" value="ECO:0007669"/>
    <property type="project" value="UniProtKB-KW"/>
</dbReference>
<dbReference type="EMBL" id="JPKZ01001440">
    <property type="protein sequence ID" value="KHN81920.1"/>
    <property type="molecule type" value="Genomic_DNA"/>
</dbReference>
<evidence type="ECO:0000259" key="3">
    <source>
        <dbReference type="PROSITE" id="PS50157"/>
    </source>
</evidence>
<feature type="non-terminal residue" evidence="4">
    <location>
        <position position="1"/>
    </location>
</feature>
<sequence>QMFVDRSGKSLPADAVIQIPNKPTLSIDASARASTSRLTSLLFDVNNSDEDATRRILEATRRYSQFGVECHSKHSYRTRDHVSVASEEYASRIVFYNGCHPKKAPRLVQCSENASTSQAGISVDHHIRQDELRPSAIVHTSRSALPPYMHSQTLTSPFVDITPGEMAKGSLLGLLGDAHVGLCSAPTSSLRRLAVGLASPSSRFPSAPSDNPLEGVPGYCTPTTALGAAFDSLKVDFYDSSSAYSTPSKSLASSSSPRPSSAHLPAPSPLLKSTAFRIENLLSEKRQESLNQSSANFYDLADGDPSKRCAVSAQTSFEGNIDHLRHPSSSRQLPSPLASNALASNIQRASGTVHDSSHTPSTFTQSFAVAKAVPIKLVGESKSAHTENDEEMDSGKASDSDPSSSLSPDADPRVRSTISCSAFGTTASLSPIPSREYTPIHVTTAFSPSSTTSDLASSISTNSTAFASHCSGGQSELDSRCAIEPSDAGEATGTLIEDSNGTQTIEKILAENGIEKGMELVETALMAQIPQASWTHIVAPVQQNSSISNALVSPLSADTIRQRRSANSNMETESKWNEIQMADRKKHCCSHPNCKKVYTKSSHLKAHMRTHTAIVYKGYKRD</sequence>
<keyword evidence="1" id="KW-0863">Zinc-finger</keyword>
<protein>
    <submittedName>
        <fullName evidence="4">Krueppel-like factor 5</fullName>
    </submittedName>
</protein>
<keyword evidence="1" id="KW-0862">Zinc</keyword>
<dbReference type="OrthoDB" id="6365676at2759"/>
<dbReference type="Gene3D" id="3.30.160.60">
    <property type="entry name" value="Classic Zinc Finger"/>
    <property type="match status" value="1"/>
</dbReference>
<dbReference type="AlphaFoldDB" id="A0A0B2VLL2"/>
<dbReference type="InterPro" id="IPR013087">
    <property type="entry name" value="Znf_C2H2_type"/>
</dbReference>
<evidence type="ECO:0000313" key="4">
    <source>
        <dbReference type="EMBL" id="KHN81920.1"/>
    </source>
</evidence>
<organism evidence="4 5">
    <name type="scientific">Toxocara canis</name>
    <name type="common">Canine roundworm</name>
    <dbReference type="NCBI Taxonomy" id="6265"/>
    <lineage>
        <taxon>Eukaryota</taxon>
        <taxon>Metazoa</taxon>
        <taxon>Ecdysozoa</taxon>
        <taxon>Nematoda</taxon>
        <taxon>Chromadorea</taxon>
        <taxon>Rhabditida</taxon>
        <taxon>Spirurina</taxon>
        <taxon>Ascaridomorpha</taxon>
        <taxon>Ascaridoidea</taxon>
        <taxon>Toxocaridae</taxon>
        <taxon>Toxocara</taxon>
    </lineage>
</organism>
<accession>A0A0B2VLL2</accession>
<dbReference type="STRING" id="6265.A0A0B2VLL2"/>
<comment type="caution">
    <text evidence="4">The sequence shown here is derived from an EMBL/GenBank/DDBJ whole genome shotgun (WGS) entry which is preliminary data.</text>
</comment>
<dbReference type="SUPFAM" id="SSF57667">
    <property type="entry name" value="beta-beta-alpha zinc fingers"/>
    <property type="match status" value="1"/>
</dbReference>
<keyword evidence="1" id="KW-0479">Metal-binding</keyword>
<name>A0A0B2VLL2_TOXCA</name>
<feature type="region of interest" description="Disordered" evidence="2">
    <location>
        <begin position="248"/>
        <end position="268"/>
    </location>
</feature>
<feature type="domain" description="C2H2-type" evidence="3">
    <location>
        <begin position="587"/>
        <end position="612"/>
    </location>
</feature>
<reference evidence="4 5" key="1">
    <citation type="submission" date="2014-11" db="EMBL/GenBank/DDBJ databases">
        <title>Genetic blueprint of the zoonotic pathogen Toxocara canis.</title>
        <authorList>
            <person name="Zhu X.-Q."/>
            <person name="Korhonen P.K."/>
            <person name="Cai H."/>
            <person name="Young N.D."/>
            <person name="Nejsum P."/>
            <person name="von Samson-Himmelstjerna G."/>
            <person name="Boag P.R."/>
            <person name="Tan P."/>
            <person name="Li Q."/>
            <person name="Min J."/>
            <person name="Yang Y."/>
            <person name="Wang X."/>
            <person name="Fang X."/>
            <person name="Hall R.S."/>
            <person name="Hofmann A."/>
            <person name="Sternberg P.W."/>
            <person name="Jex A.R."/>
            <person name="Gasser R.B."/>
        </authorList>
    </citation>
    <scope>NUCLEOTIDE SEQUENCE [LARGE SCALE GENOMIC DNA]</scope>
    <source>
        <strain evidence="4">PN_DK_2014</strain>
    </source>
</reference>
<feature type="compositionally biased region" description="Low complexity" evidence="2">
    <location>
        <begin position="400"/>
        <end position="409"/>
    </location>
</feature>
<proteinExistence type="predicted"/>
<evidence type="ECO:0000313" key="5">
    <source>
        <dbReference type="Proteomes" id="UP000031036"/>
    </source>
</evidence>
<evidence type="ECO:0000256" key="2">
    <source>
        <dbReference type="SAM" id="MobiDB-lite"/>
    </source>
</evidence>
<keyword evidence="5" id="KW-1185">Reference proteome</keyword>
<dbReference type="PROSITE" id="PS50157">
    <property type="entry name" value="ZINC_FINGER_C2H2_2"/>
    <property type="match status" value="1"/>
</dbReference>
<feature type="compositionally biased region" description="Basic and acidic residues" evidence="2">
    <location>
        <begin position="382"/>
        <end position="399"/>
    </location>
</feature>
<dbReference type="Proteomes" id="UP000031036">
    <property type="component" value="Unassembled WGS sequence"/>
</dbReference>
<evidence type="ECO:0000256" key="1">
    <source>
        <dbReference type="PROSITE-ProRule" id="PRU00042"/>
    </source>
</evidence>
<dbReference type="PROSITE" id="PS00028">
    <property type="entry name" value="ZINC_FINGER_C2H2_1"/>
    <property type="match status" value="1"/>
</dbReference>